<dbReference type="GO" id="GO:0005634">
    <property type="term" value="C:nucleus"/>
    <property type="evidence" value="ECO:0007669"/>
    <property type="project" value="TreeGrafter"/>
</dbReference>
<sequence length="288" mass="32943">METTSNTTNTLQSELFLELNEEHKSGDTHNIRSVRSTFKFKCQPNKPCPKELSIDEDGDIVVQRSPLAKGIIIEHINRTSLNMVGMQVWRSALLMGDFILENRDIFTNDQIVLELGSGVGLTGIVAAMYCKEIIFTDINNKDILSMIEKNINLNQDLIVSRTTVLPLNFNEPELLSDVLCEKLKNIHIIIAADVIYDNYITEQFVNTLKKLMTISPRKTAYIGMEKRYVFSSVDLEVCAPCYEYFSDLLSQNNNWCQVQQLDCNFSQYFQYNKAKELVIFKLTANHST</sequence>
<evidence type="ECO:0000313" key="1">
    <source>
        <dbReference type="EnsemblMetazoa" id="XP_029343240.1"/>
    </source>
</evidence>
<keyword evidence="2" id="KW-1185">Reference proteome</keyword>
<dbReference type="PANTHER" id="PTHR23108">
    <property type="entry name" value="METHYLTRANSFERASE-RELATED"/>
    <property type="match status" value="1"/>
</dbReference>
<dbReference type="AlphaFoldDB" id="A0A8R2NMU0"/>
<proteinExistence type="predicted"/>
<reference evidence="2" key="1">
    <citation type="submission" date="2010-06" db="EMBL/GenBank/DDBJ databases">
        <authorList>
            <person name="Jiang H."/>
            <person name="Abraham K."/>
            <person name="Ali S."/>
            <person name="Alsbrooks S.L."/>
            <person name="Anim B.N."/>
            <person name="Anosike U.S."/>
            <person name="Attaway T."/>
            <person name="Bandaranaike D.P."/>
            <person name="Battles P.K."/>
            <person name="Bell S.N."/>
            <person name="Bell A.V."/>
            <person name="Beltran B."/>
            <person name="Bickham C."/>
            <person name="Bustamante Y."/>
            <person name="Caleb T."/>
            <person name="Canada A."/>
            <person name="Cardenas V."/>
            <person name="Carter K."/>
            <person name="Chacko J."/>
            <person name="Chandrabose M.N."/>
            <person name="Chavez D."/>
            <person name="Chavez A."/>
            <person name="Chen L."/>
            <person name="Chu H.-S."/>
            <person name="Claassen K.J."/>
            <person name="Cockrell R."/>
            <person name="Collins M."/>
            <person name="Cooper J.A."/>
            <person name="Cree A."/>
            <person name="Curry S.M."/>
            <person name="Da Y."/>
            <person name="Dao M.D."/>
            <person name="Das B."/>
            <person name="Davila M.-L."/>
            <person name="Davy-Carroll L."/>
            <person name="Denson S."/>
            <person name="Dinh H."/>
            <person name="Ebong V.E."/>
            <person name="Edwards J.R."/>
            <person name="Egan A."/>
            <person name="El-Daye J."/>
            <person name="Escobedo L."/>
            <person name="Fernandez S."/>
            <person name="Fernando P.R."/>
            <person name="Flagg N."/>
            <person name="Forbes L.D."/>
            <person name="Fowler R.G."/>
            <person name="Fu Q."/>
            <person name="Gabisi R.A."/>
            <person name="Ganer J."/>
            <person name="Garbino Pronczuk A."/>
            <person name="Garcia R.M."/>
            <person name="Garner T."/>
            <person name="Garrett T.E."/>
            <person name="Gonzalez D.A."/>
            <person name="Hamid H."/>
            <person name="Hawkins E.S."/>
            <person name="Hirani K."/>
            <person name="Hogues M.E."/>
            <person name="Hollins B."/>
            <person name="Hsiao C.-H."/>
            <person name="Jabil R."/>
            <person name="James M.L."/>
            <person name="Jhangiani S.N."/>
            <person name="Johnson B."/>
            <person name="Johnson Q."/>
            <person name="Joshi V."/>
            <person name="Kalu J.B."/>
            <person name="Kam C."/>
            <person name="Kashfia A."/>
            <person name="Keebler J."/>
            <person name="Kisamo H."/>
            <person name="Kovar C.L."/>
            <person name="Lago L.A."/>
            <person name="Lai C.-Y."/>
            <person name="Laidlaw J."/>
            <person name="Lara F."/>
            <person name="Le T.-K."/>
            <person name="Lee S.L."/>
            <person name="Legall F.H."/>
            <person name="Lemon S.J."/>
            <person name="Lewis L.R."/>
            <person name="Li B."/>
            <person name="Liu Y."/>
            <person name="Liu Y.-S."/>
            <person name="Lopez J."/>
            <person name="Lozado R.J."/>
            <person name="Lu J."/>
            <person name="Madu R.C."/>
            <person name="Maheshwari M."/>
            <person name="Maheshwari R."/>
            <person name="Malloy K."/>
            <person name="Martinez E."/>
            <person name="Mathew T."/>
            <person name="Mercado I.C."/>
            <person name="Mercado C."/>
            <person name="Meyer B."/>
            <person name="Montgomery K."/>
            <person name="Morgan M.B."/>
            <person name="Munidasa M."/>
            <person name="Nazareth L.V."/>
            <person name="Nelson J."/>
            <person name="Ng B.M."/>
            <person name="Nguyen N.B."/>
            <person name="Nguyen P.Q."/>
            <person name="Nguyen T."/>
            <person name="Obregon M."/>
            <person name="Okwuonu G.O."/>
            <person name="Onwere C.G."/>
            <person name="Orozco G."/>
            <person name="Parra A."/>
            <person name="Patel S."/>
            <person name="Patil S."/>
            <person name="Perez A."/>
            <person name="Perez Y."/>
            <person name="Pham C."/>
            <person name="Primus E.L."/>
            <person name="Pu L.-L."/>
            <person name="Puazo M."/>
            <person name="Qin X."/>
            <person name="Quiroz J.B."/>
            <person name="Reese J."/>
            <person name="Richards S."/>
            <person name="Rives C.M."/>
            <person name="Robberts R."/>
            <person name="Ruiz S.J."/>
            <person name="Ruiz M.J."/>
            <person name="Santibanez J."/>
            <person name="Schneider B.W."/>
            <person name="Sisson I."/>
            <person name="Smith M."/>
            <person name="Sodergren E."/>
            <person name="Song X.-Z."/>
            <person name="Song B.B."/>
            <person name="Summersgill H."/>
            <person name="Thelus R."/>
            <person name="Thornton R.D."/>
            <person name="Trejos Z.Y."/>
            <person name="Usmani K."/>
            <person name="Vattathil S."/>
            <person name="Villasana D."/>
            <person name="Walker D.L."/>
            <person name="Wang S."/>
            <person name="Wang K."/>
            <person name="White C.S."/>
            <person name="Williams A.C."/>
            <person name="Williamson J."/>
            <person name="Wilson K."/>
            <person name="Woghiren I.O."/>
            <person name="Woodworth J.R."/>
            <person name="Worley K.C."/>
            <person name="Wright R.A."/>
            <person name="Wu W."/>
            <person name="Young L."/>
            <person name="Zhang L."/>
            <person name="Zhang J."/>
            <person name="Zhu Y."/>
            <person name="Muzny D.M."/>
            <person name="Weinstock G."/>
            <person name="Gibbs R.A."/>
        </authorList>
    </citation>
    <scope>NUCLEOTIDE SEQUENCE [LARGE SCALE GENOMIC DNA]</scope>
    <source>
        <strain evidence="2">LSR1</strain>
    </source>
</reference>
<dbReference type="SUPFAM" id="SSF53335">
    <property type="entry name" value="S-adenosyl-L-methionine-dependent methyltransferases"/>
    <property type="match status" value="1"/>
</dbReference>
<dbReference type="GeneID" id="100573888"/>
<evidence type="ECO:0008006" key="3">
    <source>
        <dbReference type="Google" id="ProtNLM"/>
    </source>
</evidence>
<dbReference type="GO" id="GO:0008276">
    <property type="term" value="F:protein methyltransferase activity"/>
    <property type="evidence" value="ECO:0007669"/>
    <property type="project" value="InterPro"/>
</dbReference>
<dbReference type="InterPro" id="IPR038899">
    <property type="entry name" value="METTL22"/>
</dbReference>
<dbReference type="Gene3D" id="3.40.50.150">
    <property type="entry name" value="Vaccinia Virus protein VP39"/>
    <property type="match status" value="1"/>
</dbReference>
<dbReference type="KEGG" id="api:100573888"/>
<dbReference type="OMA" id="EYERCPQ"/>
<dbReference type="EnsemblMetazoa" id="XM_029487380.1">
    <property type="protein sequence ID" value="XP_029343240.1"/>
    <property type="gene ID" value="LOC100573888"/>
</dbReference>
<dbReference type="InterPro" id="IPR029063">
    <property type="entry name" value="SAM-dependent_MTases_sf"/>
</dbReference>
<protein>
    <recommendedName>
        <fullName evidence="3">Methyltransferase-like protein 22</fullName>
    </recommendedName>
</protein>
<name>A0A8R2NMU0_ACYPI</name>
<evidence type="ECO:0000313" key="2">
    <source>
        <dbReference type="Proteomes" id="UP000007819"/>
    </source>
</evidence>
<dbReference type="Proteomes" id="UP000007819">
    <property type="component" value="Chromosome A1"/>
</dbReference>
<dbReference type="PANTHER" id="PTHR23108:SF0">
    <property type="entry name" value="METHYLTRANSFERASE-LIKE PROTEIN 22"/>
    <property type="match status" value="1"/>
</dbReference>
<dbReference type="Pfam" id="PF10294">
    <property type="entry name" value="Methyltransf_16"/>
    <property type="match status" value="1"/>
</dbReference>
<dbReference type="OrthoDB" id="46564at2759"/>
<dbReference type="RefSeq" id="XP_029343240.1">
    <property type="nucleotide sequence ID" value="XM_029487380.1"/>
</dbReference>
<accession>A0A8R2NMU0</accession>
<organism evidence="1 2">
    <name type="scientific">Acyrthosiphon pisum</name>
    <name type="common">Pea aphid</name>
    <dbReference type="NCBI Taxonomy" id="7029"/>
    <lineage>
        <taxon>Eukaryota</taxon>
        <taxon>Metazoa</taxon>
        <taxon>Ecdysozoa</taxon>
        <taxon>Arthropoda</taxon>
        <taxon>Hexapoda</taxon>
        <taxon>Insecta</taxon>
        <taxon>Pterygota</taxon>
        <taxon>Neoptera</taxon>
        <taxon>Paraneoptera</taxon>
        <taxon>Hemiptera</taxon>
        <taxon>Sternorrhyncha</taxon>
        <taxon>Aphidomorpha</taxon>
        <taxon>Aphidoidea</taxon>
        <taxon>Aphididae</taxon>
        <taxon>Macrosiphini</taxon>
        <taxon>Acyrthosiphon</taxon>
    </lineage>
</organism>
<reference evidence="1" key="2">
    <citation type="submission" date="2022-06" db="UniProtKB">
        <authorList>
            <consortium name="EnsemblMetazoa"/>
        </authorList>
    </citation>
    <scope>IDENTIFICATION</scope>
</reference>
<dbReference type="InterPro" id="IPR019410">
    <property type="entry name" value="Methyltransf_16"/>
</dbReference>